<dbReference type="SUPFAM" id="SSF46785">
    <property type="entry name" value="Winged helix' DNA-binding domain"/>
    <property type="match status" value="1"/>
</dbReference>
<evidence type="ECO:0000256" key="2">
    <source>
        <dbReference type="ARBA" id="ARBA00023125"/>
    </source>
</evidence>
<sequence>MTFKSAVLPDVGIPVHEQVYRQLRERILFGGFLPGKAVTLRGLADELGVSAMPVREAVRRLIAENALELHGNRRVSIPDVCIDIIDEIWSARRLLEVELASKALDNLEEEDILVLQDIDDQIDVALETGDVEGYMRGNYEFHFYLYSKSHSEILIKLVKNLWVQFGPFMRLVYGRSGTANLEDQHKQALEALKSRDQNALNDALEADIAQGMGFIRESLSLVGKAR</sequence>
<gene>
    <name evidence="5" type="ORF">SAMN04488518_11825</name>
</gene>
<evidence type="ECO:0000256" key="1">
    <source>
        <dbReference type="ARBA" id="ARBA00023015"/>
    </source>
</evidence>
<keyword evidence="1" id="KW-0805">Transcription regulation</keyword>
<dbReference type="InterPro" id="IPR000524">
    <property type="entry name" value="Tscrpt_reg_HTH_GntR"/>
</dbReference>
<dbReference type="GO" id="GO:0003677">
    <property type="term" value="F:DNA binding"/>
    <property type="evidence" value="ECO:0007669"/>
    <property type="project" value="UniProtKB-KW"/>
</dbReference>
<proteinExistence type="predicted"/>
<protein>
    <submittedName>
        <fullName evidence="5">DNA-binding transcriptional regulator, GntR family</fullName>
    </submittedName>
</protein>
<reference evidence="5 6" key="1">
    <citation type="submission" date="2016-10" db="EMBL/GenBank/DDBJ databases">
        <authorList>
            <person name="Varghese N."/>
            <person name="Submissions S."/>
        </authorList>
    </citation>
    <scope>NUCLEOTIDE SEQUENCE [LARGE SCALE GENOMIC DNA]</scope>
    <source>
        <strain evidence="5 6">DSM 16392</strain>
    </source>
</reference>
<dbReference type="PROSITE" id="PS50949">
    <property type="entry name" value="HTH_GNTR"/>
    <property type="match status" value="1"/>
</dbReference>
<dbReference type="Pfam" id="PF07729">
    <property type="entry name" value="FCD"/>
    <property type="match status" value="1"/>
</dbReference>
<dbReference type="PANTHER" id="PTHR43537">
    <property type="entry name" value="TRANSCRIPTIONAL REGULATOR, GNTR FAMILY"/>
    <property type="match status" value="1"/>
</dbReference>
<keyword evidence="6" id="KW-1185">Reference proteome</keyword>
<evidence type="ECO:0000313" key="5">
    <source>
        <dbReference type="EMBL" id="SFL14608.1"/>
    </source>
</evidence>
<accession>A0A1I4F9J9</accession>
<evidence type="ECO:0000256" key="3">
    <source>
        <dbReference type="ARBA" id="ARBA00023163"/>
    </source>
</evidence>
<evidence type="ECO:0000259" key="4">
    <source>
        <dbReference type="PROSITE" id="PS50949"/>
    </source>
</evidence>
<dbReference type="CDD" id="cd07377">
    <property type="entry name" value="WHTH_GntR"/>
    <property type="match status" value="1"/>
</dbReference>
<comment type="caution">
    <text evidence="5">The sequence shown here is derived from an EMBL/GenBank/DDBJ whole genome shotgun (WGS) entry which is preliminary data.</text>
</comment>
<dbReference type="Gene3D" id="1.10.10.10">
    <property type="entry name" value="Winged helix-like DNA-binding domain superfamily/Winged helix DNA-binding domain"/>
    <property type="match status" value="1"/>
</dbReference>
<feature type="domain" description="HTH gntR-type" evidence="4">
    <location>
        <begin position="13"/>
        <end position="80"/>
    </location>
</feature>
<dbReference type="SMART" id="SM00895">
    <property type="entry name" value="FCD"/>
    <property type="match status" value="1"/>
</dbReference>
<dbReference type="Pfam" id="PF00392">
    <property type="entry name" value="GntR"/>
    <property type="match status" value="1"/>
</dbReference>
<organism evidence="5 6">
    <name type="scientific">Pseudovibrio ascidiaceicola</name>
    <dbReference type="NCBI Taxonomy" id="285279"/>
    <lineage>
        <taxon>Bacteria</taxon>
        <taxon>Pseudomonadati</taxon>
        <taxon>Pseudomonadota</taxon>
        <taxon>Alphaproteobacteria</taxon>
        <taxon>Hyphomicrobiales</taxon>
        <taxon>Stappiaceae</taxon>
        <taxon>Pseudovibrio</taxon>
    </lineage>
</organism>
<dbReference type="Proteomes" id="UP000199598">
    <property type="component" value="Unassembled WGS sequence"/>
</dbReference>
<dbReference type="SMART" id="SM00345">
    <property type="entry name" value="HTH_GNTR"/>
    <property type="match status" value="1"/>
</dbReference>
<dbReference type="InterPro" id="IPR036390">
    <property type="entry name" value="WH_DNA-bd_sf"/>
</dbReference>
<keyword evidence="3" id="KW-0804">Transcription</keyword>
<dbReference type="RefSeq" id="WP_093523725.1">
    <property type="nucleotide sequence ID" value="NZ_FOSK01000018.1"/>
</dbReference>
<dbReference type="InterPro" id="IPR008920">
    <property type="entry name" value="TF_FadR/GntR_C"/>
</dbReference>
<name>A0A1I4F9J9_9HYPH</name>
<dbReference type="EMBL" id="FOSK01000018">
    <property type="protein sequence ID" value="SFL14608.1"/>
    <property type="molecule type" value="Genomic_DNA"/>
</dbReference>
<dbReference type="PANTHER" id="PTHR43537:SF39">
    <property type="entry name" value="HTH-TYPE TRANSCRIPTIONAL REGULATOR MCBR"/>
    <property type="match status" value="1"/>
</dbReference>
<dbReference type="Gene3D" id="1.20.120.530">
    <property type="entry name" value="GntR ligand-binding domain-like"/>
    <property type="match status" value="1"/>
</dbReference>
<dbReference type="InterPro" id="IPR011711">
    <property type="entry name" value="GntR_C"/>
</dbReference>
<dbReference type="InterPro" id="IPR036388">
    <property type="entry name" value="WH-like_DNA-bd_sf"/>
</dbReference>
<evidence type="ECO:0000313" key="6">
    <source>
        <dbReference type="Proteomes" id="UP000199598"/>
    </source>
</evidence>
<keyword evidence="2 5" id="KW-0238">DNA-binding</keyword>
<dbReference type="SUPFAM" id="SSF48008">
    <property type="entry name" value="GntR ligand-binding domain-like"/>
    <property type="match status" value="1"/>
</dbReference>